<proteinExistence type="predicted"/>
<accession>A0A2P2KDQ0</accession>
<organism evidence="1">
    <name type="scientific">Rhizophora mucronata</name>
    <name type="common">Asiatic mangrove</name>
    <dbReference type="NCBI Taxonomy" id="61149"/>
    <lineage>
        <taxon>Eukaryota</taxon>
        <taxon>Viridiplantae</taxon>
        <taxon>Streptophyta</taxon>
        <taxon>Embryophyta</taxon>
        <taxon>Tracheophyta</taxon>
        <taxon>Spermatophyta</taxon>
        <taxon>Magnoliopsida</taxon>
        <taxon>eudicotyledons</taxon>
        <taxon>Gunneridae</taxon>
        <taxon>Pentapetalae</taxon>
        <taxon>rosids</taxon>
        <taxon>fabids</taxon>
        <taxon>Malpighiales</taxon>
        <taxon>Rhizophoraceae</taxon>
        <taxon>Rhizophora</taxon>
    </lineage>
</organism>
<evidence type="ECO:0000313" key="1">
    <source>
        <dbReference type="EMBL" id="MBX03864.1"/>
    </source>
</evidence>
<name>A0A2P2KDQ0_RHIMU</name>
<sequence>MELRVVSLLRFRAKGEEPSKTIRGYGVGRGGNTK</sequence>
<dbReference type="EMBL" id="GGEC01023380">
    <property type="protein sequence ID" value="MBX03864.1"/>
    <property type="molecule type" value="Transcribed_RNA"/>
</dbReference>
<protein>
    <submittedName>
        <fullName evidence="1">Uncharacterized protein</fullName>
    </submittedName>
</protein>
<reference evidence="1" key="1">
    <citation type="submission" date="2018-02" db="EMBL/GenBank/DDBJ databases">
        <title>Rhizophora mucronata_Transcriptome.</title>
        <authorList>
            <person name="Meera S.P."/>
            <person name="Sreeshan A."/>
            <person name="Augustine A."/>
        </authorList>
    </citation>
    <scope>NUCLEOTIDE SEQUENCE</scope>
    <source>
        <tissue evidence="1">Leaf</tissue>
    </source>
</reference>
<dbReference type="AlphaFoldDB" id="A0A2P2KDQ0"/>